<name>A0A6J4RBM9_9ACTN</name>
<dbReference type="InterPro" id="IPR001633">
    <property type="entry name" value="EAL_dom"/>
</dbReference>
<reference evidence="5" key="1">
    <citation type="submission" date="2020-02" db="EMBL/GenBank/DDBJ databases">
        <authorList>
            <person name="Meier V. D."/>
        </authorList>
    </citation>
    <scope>NUCLEOTIDE SEQUENCE</scope>
    <source>
        <strain evidence="5">AVDCRST_MAG38</strain>
    </source>
</reference>
<dbReference type="Pfam" id="PF00990">
    <property type="entry name" value="GGDEF"/>
    <property type="match status" value="1"/>
</dbReference>
<dbReference type="PROSITE" id="PS50113">
    <property type="entry name" value="PAC"/>
    <property type="match status" value="1"/>
</dbReference>
<dbReference type="CDD" id="cd01949">
    <property type="entry name" value="GGDEF"/>
    <property type="match status" value="1"/>
</dbReference>
<dbReference type="SMART" id="SM00052">
    <property type="entry name" value="EAL"/>
    <property type="match status" value="1"/>
</dbReference>
<feature type="domain" description="GGDEF" evidence="4">
    <location>
        <begin position="167"/>
        <end position="302"/>
    </location>
</feature>
<dbReference type="InterPro" id="IPR000160">
    <property type="entry name" value="GGDEF_dom"/>
</dbReference>
<dbReference type="SUPFAM" id="SSF141868">
    <property type="entry name" value="EAL domain-like"/>
    <property type="match status" value="1"/>
</dbReference>
<dbReference type="PROSITE" id="PS50883">
    <property type="entry name" value="EAL"/>
    <property type="match status" value="1"/>
</dbReference>
<dbReference type="PROSITE" id="PS50112">
    <property type="entry name" value="PAS"/>
    <property type="match status" value="1"/>
</dbReference>
<dbReference type="SMART" id="SM00086">
    <property type="entry name" value="PAC"/>
    <property type="match status" value="1"/>
</dbReference>
<evidence type="ECO:0000313" key="5">
    <source>
        <dbReference type="EMBL" id="CAA9469561.1"/>
    </source>
</evidence>
<dbReference type="Pfam" id="PF10069">
    <property type="entry name" value="DICT"/>
    <property type="match status" value="1"/>
</dbReference>
<evidence type="ECO:0000259" key="4">
    <source>
        <dbReference type="PROSITE" id="PS50887"/>
    </source>
</evidence>
<dbReference type="SUPFAM" id="SSF55073">
    <property type="entry name" value="Nucleotide cyclase"/>
    <property type="match status" value="1"/>
</dbReference>
<feature type="domain" description="EAL" evidence="3">
    <location>
        <begin position="327"/>
        <end position="574"/>
    </location>
</feature>
<dbReference type="PANTHER" id="PTHR44757">
    <property type="entry name" value="DIGUANYLATE CYCLASE DGCP"/>
    <property type="match status" value="1"/>
</dbReference>
<dbReference type="PROSITE" id="PS50887">
    <property type="entry name" value="GGDEF"/>
    <property type="match status" value="1"/>
</dbReference>
<evidence type="ECO:0000259" key="2">
    <source>
        <dbReference type="PROSITE" id="PS50113"/>
    </source>
</evidence>
<dbReference type="InterPro" id="IPR052155">
    <property type="entry name" value="Biofilm_reg_signaling"/>
</dbReference>
<dbReference type="Gene3D" id="3.30.450.20">
    <property type="entry name" value="PAS domain"/>
    <property type="match status" value="1"/>
</dbReference>
<gene>
    <name evidence="5" type="ORF">AVDCRST_MAG38-1188</name>
</gene>
<dbReference type="Pfam" id="PF00563">
    <property type="entry name" value="EAL"/>
    <property type="match status" value="1"/>
</dbReference>
<dbReference type="NCBIfam" id="TIGR00229">
    <property type="entry name" value="sensory_box"/>
    <property type="match status" value="1"/>
</dbReference>
<dbReference type="InterPro" id="IPR043128">
    <property type="entry name" value="Rev_trsase/Diguanyl_cyclase"/>
</dbReference>
<dbReference type="InterPro" id="IPR019278">
    <property type="entry name" value="DICT_dom"/>
</dbReference>
<dbReference type="PANTHER" id="PTHR44757:SF2">
    <property type="entry name" value="BIOFILM ARCHITECTURE MAINTENANCE PROTEIN MBAA"/>
    <property type="match status" value="1"/>
</dbReference>
<dbReference type="SMART" id="SM00091">
    <property type="entry name" value="PAS"/>
    <property type="match status" value="1"/>
</dbReference>
<dbReference type="SUPFAM" id="SSF55785">
    <property type="entry name" value="PYP-like sensor domain (PAS domain)"/>
    <property type="match status" value="1"/>
</dbReference>
<protein>
    <submittedName>
        <fullName evidence="5">Diguanylate cyclase/phosphodiesterase (GGDEF &amp; EAL domains) with PAS/PAC sensor(S)</fullName>
    </submittedName>
</protein>
<dbReference type="SMART" id="SM00267">
    <property type="entry name" value="GGDEF"/>
    <property type="match status" value="1"/>
</dbReference>
<dbReference type="InterPro" id="IPR035919">
    <property type="entry name" value="EAL_sf"/>
</dbReference>
<sequence length="739" mass="79309">MSNPLLGAALARRALDAVLTGVVIVDMTSPDQPLTYVNAGFERITGYTAAEILGRNCRILQGPDTDAAQLDEMRRMLASGRECQMTLLNHRADGTPFWNELFLSPVADVDGRVVEYIGIQNDVTDREEAQARVAYLAYHDGLTGLANRHALQEALERATARARDTGDSLALLYLDLDGFKRVNDTLGHAAGDELLCLVAERLKELIRPGDTLARQGGDEFLILLDRLGREAEAIATTVAGRLVEALRRPFRVLGAHVQVGVSVGASLLPRDAVDASTLLQHADAAMYRAKGREGSRWALYGAPVELGGAPLTVPASWTAAHAAAGDESASDHDLESVLRGEGLRAVYQPLVELETGGIVGYEALARGPVGSPLERPDLLFEAARAAGRVADLDWACRVTAARGALDARLPSPLRLFVNVEPDALGTPCPPRFAEVWESAGGLDIVVEVTERALTDRPADLLRAVEACRERGWSIALDDVGADSRSLALLSLLRPDVVKLDLRLIQNRPDQDVAEVVAAVNAYAERTGAVVLAEGIETDAHLDTARAIGATYGQGWRFGRPGPLPEVLPTVARALRPVPRPARASGTTPFEVVGQVVPVRRATKPLLLAMSWQLERQALELGETAILLSAFQDAKHFTRRTRDRYAVLASKLGFVTGLGVGIEAEPAPGVRGATLADDDALADEWSVVVLAPHFAGALVAVDLGDTGPEDERRFDFAVTYDRDLVMTAASSLMRRVHPVA</sequence>
<accession>A0A6J4RBM9</accession>
<dbReference type="InterPro" id="IPR001610">
    <property type="entry name" value="PAC"/>
</dbReference>
<proteinExistence type="predicted"/>
<dbReference type="Gene3D" id="3.30.70.270">
    <property type="match status" value="1"/>
</dbReference>
<dbReference type="InterPro" id="IPR029787">
    <property type="entry name" value="Nucleotide_cyclase"/>
</dbReference>
<dbReference type="NCBIfam" id="TIGR00254">
    <property type="entry name" value="GGDEF"/>
    <property type="match status" value="1"/>
</dbReference>
<dbReference type="CDD" id="cd00130">
    <property type="entry name" value="PAS"/>
    <property type="match status" value="1"/>
</dbReference>
<dbReference type="Gene3D" id="3.20.20.450">
    <property type="entry name" value="EAL domain"/>
    <property type="match status" value="1"/>
</dbReference>
<feature type="domain" description="PAC" evidence="2">
    <location>
        <begin position="81"/>
        <end position="135"/>
    </location>
</feature>
<dbReference type="EMBL" id="CADCVJ010000077">
    <property type="protein sequence ID" value="CAA9469561.1"/>
    <property type="molecule type" value="Genomic_DNA"/>
</dbReference>
<dbReference type="CDD" id="cd01948">
    <property type="entry name" value="EAL"/>
    <property type="match status" value="1"/>
</dbReference>
<organism evidence="5">
    <name type="scientific">uncultured Solirubrobacteraceae bacterium</name>
    <dbReference type="NCBI Taxonomy" id="1162706"/>
    <lineage>
        <taxon>Bacteria</taxon>
        <taxon>Bacillati</taxon>
        <taxon>Actinomycetota</taxon>
        <taxon>Thermoleophilia</taxon>
        <taxon>Solirubrobacterales</taxon>
        <taxon>Solirubrobacteraceae</taxon>
        <taxon>environmental samples</taxon>
    </lineage>
</organism>
<dbReference type="InterPro" id="IPR035965">
    <property type="entry name" value="PAS-like_dom_sf"/>
</dbReference>
<dbReference type="AlphaFoldDB" id="A0A6J4RBM9"/>
<dbReference type="InterPro" id="IPR000014">
    <property type="entry name" value="PAS"/>
</dbReference>
<dbReference type="InterPro" id="IPR000700">
    <property type="entry name" value="PAS-assoc_C"/>
</dbReference>
<evidence type="ECO:0000259" key="3">
    <source>
        <dbReference type="PROSITE" id="PS50883"/>
    </source>
</evidence>
<feature type="domain" description="PAS" evidence="1">
    <location>
        <begin position="7"/>
        <end position="80"/>
    </location>
</feature>
<evidence type="ECO:0000259" key="1">
    <source>
        <dbReference type="PROSITE" id="PS50112"/>
    </source>
</evidence>
<dbReference type="Pfam" id="PF13426">
    <property type="entry name" value="PAS_9"/>
    <property type="match status" value="1"/>
</dbReference>